<dbReference type="PIRSF" id="PIRSF017082">
    <property type="entry name" value="YflP"/>
    <property type="match status" value="1"/>
</dbReference>
<feature type="signal peptide" evidence="2">
    <location>
        <begin position="1"/>
        <end position="20"/>
    </location>
</feature>
<evidence type="ECO:0000256" key="2">
    <source>
        <dbReference type="SAM" id="SignalP"/>
    </source>
</evidence>
<name>A0ABW5ANC0_9BRAD</name>
<dbReference type="PANTHER" id="PTHR42928:SF5">
    <property type="entry name" value="BLR1237 PROTEIN"/>
    <property type="match status" value="1"/>
</dbReference>
<dbReference type="Gene3D" id="3.40.190.10">
    <property type="entry name" value="Periplasmic binding protein-like II"/>
    <property type="match status" value="1"/>
</dbReference>
<sequence length="328" mass="34084">MTTRRALLKSLAAGAMVAGAGPLGLPLSARASGWPDRPVRILVPFAAGGNTDGIARLLAAHLSERLGQQFVVENRTGAGGTIAAEATARSPADGYTLMVAAVAQMAVFPAIKKTNYDPLTDFTAISNVASNPFCLVVHPSFPAQTLPELVAYVKERPGKVVYASGGNGSISHLTMALFVKRAGLDMMHTPYRGGAPAVADVIAGHVPMYFGNLSEALPHAGGALRAIAVSGATRAPKLPAVPTVAEQGYPGFKTDTWNGLIAPAGTPKEIVDLLAREVKAALKEKKTLEQLDSFGVDPIGSTPDEFKATIAADVALWREAVKDANVSL</sequence>
<dbReference type="RefSeq" id="WP_378479605.1">
    <property type="nucleotide sequence ID" value="NZ_JBHUIW010000028.1"/>
</dbReference>
<dbReference type="Pfam" id="PF03401">
    <property type="entry name" value="TctC"/>
    <property type="match status" value="1"/>
</dbReference>
<evidence type="ECO:0000313" key="3">
    <source>
        <dbReference type="EMBL" id="MFD2184464.1"/>
    </source>
</evidence>
<dbReference type="InterPro" id="IPR042100">
    <property type="entry name" value="Bug_dom1"/>
</dbReference>
<comment type="similarity">
    <text evidence="1">Belongs to the UPF0065 (bug) family.</text>
</comment>
<keyword evidence="2" id="KW-0732">Signal</keyword>
<dbReference type="PANTHER" id="PTHR42928">
    <property type="entry name" value="TRICARBOXYLATE-BINDING PROTEIN"/>
    <property type="match status" value="1"/>
</dbReference>
<keyword evidence="4" id="KW-1185">Reference proteome</keyword>
<accession>A0ABW5ANC0</accession>
<dbReference type="InterPro" id="IPR005064">
    <property type="entry name" value="BUG"/>
</dbReference>
<feature type="chain" id="PRO_5046794070" evidence="2">
    <location>
        <begin position="21"/>
        <end position="328"/>
    </location>
</feature>
<gene>
    <name evidence="3" type="ORF">ACFSOX_20100</name>
</gene>
<comment type="caution">
    <text evidence="3">The sequence shown here is derived from an EMBL/GenBank/DDBJ whole genome shotgun (WGS) entry which is preliminary data.</text>
</comment>
<dbReference type="EMBL" id="JBHUIW010000028">
    <property type="protein sequence ID" value="MFD2184464.1"/>
    <property type="molecule type" value="Genomic_DNA"/>
</dbReference>
<proteinExistence type="inferred from homology"/>
<dbReference type="CDD" id="cd07012">
    <property type="entry name" value="PBP2_Bug_TTT"/>
    <property type="match status" value="1"/>
</dbReference>
<dbReference type="InterPro" id="IPR006311">
    <property type="entry name" value="TAT_signal"/>
</dbReference>
<dbReference type="Gene3D" id="3.40.190.150">
    <property type="entry name" value="Bordetella uptake gene, domain 1"/>
    <property type="match status" value="1"/>
</dbReference>
<organism evidence="3 4">
    <name type="scientific">Rhodoplanes azumiensis</name>
    <dbReference type="NCBI Taxonomy" id="1897628"/>
    <lineage>
        <taxon>Bacteria</taxon>
        <taxon>Pseudomonadati</taxon>
        <taxon>Pseudomonadota</taxon>
        <taxon>Alphaproteobacteria</taxon>
        <taxon>Hyphomicrobiales</taxon>
        <taxon>Nitrobacteraceae</taxon>
        <taxon>Rhodoplanes</taxon>
    </lineage>
</organism>
<evidence type="ECO:0000313" key="4">
    <source>
        <dbReference type="Proteomes" id="UP001597314"/>
    </source>
</evidence>
<dbReference type="Proteomes" id="UP001597314">
    <property type="component" value="Unassembled WGS sequence"/>
</dbReference>
<evidence type="ECO:0000256" key="1">
    <source>
        <dbReference type="ARBA" id="ARBA00006987"/>
    </source>
</evidence>
<reference evidence="4" key="1">
    <citation type="journal article" date="2019" name="Int. J. Syst. Evol. Microbiol.">
        <title>The Global Catalogue of Microorganisms (GCM) 10K type strain sequencing project: providing services to taxonomists for standard genome sequencing and annotation.</title>
        <authorList>
            <consortium name="The Broad Institute Genomics Platform"/>
            <consortium name="The Broad Institute Genome Sequencing Center for Infectious Disease"/>
            <person name="Wu L."/>
            <person name="Ma J."/>
        </authorList>
    </citation>
    <scope>NUCLEOTIDE SEQUENCE [LARGE SCALE GENOMIC DNA]</scope>
    <source>
        <strain evidence="4">CGMCC 1.6774</strain>
    </source>
</reference>
<dbReference type="SUPFAM" id="SSF53850">
    <property type="entry name" value="Periplasmic binding protein-like II"/>
    <property type="match status" value="1"/>
</dbReference>
<protein>
    <submittedName>
        <fullName evidence="3">Bug family tripartite tricarboxylate transporter substrate binding protein</fullName>
    </submittedName>
</protein>
<dbReference type="PROSITE" id="PS51318">
    <property type="entry name" value="TAT"/>
    <property type="match status" value="1"/>
</dbReference>